<protein>
    <submittedName>
        <fullName evidence="2">HTH domain-containing protein</fullName>
    </submittedName>
</protein>
<dbReference type="PIRSF" id="PIRSF032840">
    <property type="entry name" value="UCP032840"/>
    <property type="match status" value="1"/>
</dbReference>
<dbReference type="AlphaFoldDB" id="A0A2T9X928"/>
<dbReference type="OMA" id="YIEMDEN"/>
<dbReference type="Proteomes" id="UP000245638">
    <property type="component" value="Unassembled WGS sequence"/>
</dbReference>
<dbReference type="InterPro" id="IPR036388">
    <property type="entry name" value="WH-like_DNA-bd_sf"/>
</dbReference>
<dbReference type="EMBL" id="QEFD01000083">
    <property type="protein sequence ID" value="PVU76593.1"/>
    <property type="molecule type" value="Genomic_DNA"/>
</dbReference>
<dbReference type="RefSeq" id="WP_013775862.1">
    <property type="nucleotide sequence ID" value="NC_015518.1"/>
</dbReference>
<gene>
    <name evidence="2" type="ORF">DDW13_02695</name>
</gene>
<evidence type="ECO:0000313" key="2">
    <source>
        <dbReference type="EMBL" id="PVU76593.1"/>
    </source>
</evidence>
<dbReference type="InterPro" id="IPR017009">
    <property type="entry name" value="UCP032840"/>
</dbReference>
<reference evidence="2 3" key="1">
    <citation type="journal article" date="2015" name="Appl. Environ. Microbiol.">
        <title>Nanoarchaeota, Their Sulfolobales Host, and Nanoarchaeota Virus Distribution across Yellowstone National Park Hot Springs.</title>
        <authorList>
            <person name="Munson-McGee J.H."/>
            <person name="Field E.K."/>
            <person name="Bateson M."/>
            <person name="Rooney C."/>
            <person name="Stepanauskas R."/>
            <person name="Young M.J."/>
        </authorList>
    </citation>
    <scope>NUCLEOTIDE SEQUENCE [LARGE SCALE GENOMIC DNA]</scope>
    <source>
        <strain evidence="2">SCGC AC-742_N10</strain>
    </source>
</reference>
<accession>A0A2T9X928</accession>
<feature type="coiled-coil region" evidence="1">
    <location>
        <begin position="67"/>
        <end position="101"/>
    </location>
</feature>
<keyword evidence="1" id="KW-0175">Coiled coil</keyword>
<proteinExistence type="predicted"/>
<name>A0A2T9X928_9CREN</name>
<dbReference type="InterPro" id="IPR036390">
    <property type="entry name" value="WH_DNA-bd_sf"/>
</dbReference>
<dbReference type="Pfam" id="PF13412">
    <property type="entry name" value="HTH_24"/>
    <property type="match status" value="1"/>
</dbReference>
<dbReference type="SUPFAM" id="SSF46785">
    <property type="entry name" value="Winged helix' DNA-binding domain"/>
    <property type="match status" value="1"/>
</dbReference>
<sequence length="110" mass="12727">MELTPRLQDVINIVKQKGEINLKDLALELKVSPKTAKGYVRELTRLGFVEIDEKENVKLKVTQEDPVESLKKIIEIHESEINALKKEVEELKTEIIKLRKKNSRFATTED</sequence>
<comment type="caution">
    <text evidence="2">The sequence shown here is derived from an EMBL/GenBank/DDBJ whole genome shotgun (WGS) entry which is preliminary data.</text>
</comment>
<dbReference type="Gene3D" id="1.10.10.10">
    <property type="entry name" value="Winged helix-like DNA-binding domain superfamily/Winged helix DNA-binding domain"/>
    <property type="match status" value="1"/>
</dbReference>
<evidence type="ECO:0000256" key="1">
    <source>
        <dbReference type="SAM" id="Coils"/>
    </source>
</evidence>
<evidence type="ECO:0000313" key="3">
    <source>
        <dbReference type="Proteomes" id="UP000245638"/>
    </source>
</evidence>
<organism evidence="2 3">
    <name type="scientific">Acidianus hospitalis</name>
    <dbReference type="NCBI Taxonomy" id="563177"/>
    <lineage>
        <taxon>Archaea</taxon>
        <taxon>Thermoproteota</taxon>
        <taxon>Thermoprotei</taxon>
        <taxon>Sulfolobales</taxon>
        <taxon>Sulfolobaceae</taxon>
        <taxon>Acidianus</taxon>
    </lineage>
</organism>